<reference evidence="6" key="3">
    <citation type="submission" date="2025-09" db="UniProtKB">
        <authorList>
            <consortium name="Ensembl"/>
        </authorList>
    </citation>
    <scope>IDENTIFICATION</scope>
</reference>
<dbReference type="InterPro" id="IPR035914">
    <property type="entry name" value="Sperma_CUB_dom_sf"/>
</dbReference>
<dbReference type="PROSITE" id="PS01180">
    <property type="entry name" value="CUB"/>
    <property type="match status" value="1"/>
</dbReference>
<dbReference type="SMART" id="SM00042">
    <property type="entry name" value="CUB"/>
    <property type="match status" value="1"/>
</dbReference>
<dbReference type="Gene3D" id="2.60.40.4100">
    <property type="entry name" value="Zona pellucida, ZP-C domain"/>
    <property type="match status" value="1"/>
</dbReference>
<keyword evidence="2" id="KW-0677">Repeat</keyword>
<dbReference type="InterPro" id="IPR055356">
    <property type="entry name" value="ZP-N"/>
</dbReference>
<name>A0A8C3N8A6_GEOPR</name>
<dbReference type="InterPro" id="IPR055355">
    <property type="entry name" value="ZP-C"/>
</dbReference>
<comment type="caution">
    <text evidence="5">Lacks conserved residue(s) required for the propagation of feature annotation.</text>
</comment>
<dbReference type="PANTHER" id="PTHR14002:SF38">
    <property type="entry name" value="CUB AND ZONA PELLUCIDA-LIKE DOMAIN-CONTAINING PROTEIN 1"/>
    <property type="match status" value="1"/>
</dbReference>
<dbReference type="Pfam" id="PF00100">
    <property type="entry name" value="Zona_pellucida"/>
    <property type="match status" value="1"/>
</dbReference>
<keyword evidence="1" id="KW-0732">Signal</keyword>
<dbReference type="InterPro" id="IPR000859">
    <property type="entry name" value="CUB_dom"/>
</dbReference>
<dbReference type="CDD" id="cd00041">
    <property type="entry name" value="CUB"/>
    <property type="match status" value="1"/>
</dbReference>
<dbReference type="PRINTS" id="PR00023">
    <property type="entry name" value="ZPELLUCIDA"/>
</dbReference>
<dbReference type="Ensembl" id="ENSCPVT00000018001.2">
    <property type="protein sequence ID" value="ENSCPVP00000017232.2"/>
    <property type="gene ID" value="ENSCPVG00000012597.2"/>
</dbReference>
<dbReference type="Gene3D" id="2.60.40.3210">
    <property type="entry name" value="Zona pellucida, ZP-N domain"/>
    <property type="match status" value="1"/>
</dbReference>
<evidence type="ECO:0000256" key="2">
    <source>
        <dbReference type="ARBA" id="ARBA00022737"/>
    </source>
</evidence>
<dbReference type="Proteomes" id="UP000694382">
    <property type="component" value="Chromosome 6"/>
</dbReference>
<dbReference type="Pfam" id="PF00431">
    <property type="entry name" value="CUB"/>
    <property type="match status" value="1"/>
</dbReference>
<accession>A0A8U8C1P6</accession>
<reference evidence="6" key="1">
    <citation type="submission" date="2020-02" db="EMBL/GenBank/DDBJ databases">
        <authorList>
            <person name="Enbody D E."/>
            <person name="Pettersson E M."/>
        </authorList>
    </citation>
    <scope>NUCLEOTIDE SEQUENCE [LARGE SCALE GENOMIC DNA]</scope>
</reference>
<keyword evidence="4" id="KW-0325">Glycoprotein</keyword>
<dbReference type="FunFam" id="2.60.120.290:FF:000004">
    <property type="entry name" value="Metalloendopeptidase"/>
    <property type="match status" value="1"/>
</dbReference>
<keyword evidence="3" id="KW-1015">Disulfide bond</keyword>
<dbReference type="Pfam" id="PF23344">
    <property type="entry name" value="ZP-N"/>
    <property type="match status" value="1"/>
</dbReference>
<reference evidence="6" key="2">
    <citation type="submission" date="2025-08" db="UniProtKB">
        <authorList>
            <consortium name="Ensembl"/>
        </authorList>
    </citation>
    <scope>IDENTIFICATION</scope>
</reference>
<evidence type="ECO:0000256" key="5">
    <source>
        <dbReference type="PROSITE-ProRule" id="PRU00059"/>
    </source>
</evidence>
<sequence length="516" mass="58506">AFSYMLLLVRRAEATFSPCRLEGTSCSYDAIEVFDGGSPQSWLLGRVCWNDHRVFNSSGNQLTTQTSHRRNPNATLNVHKYLFPLVFFSAEDYSCGGLLSSSSGTLQSPFYPRNYPNNANCVWEIQVESNFRVTLTFTDIQMEGGRCLSDYVEIYDGPLHSSPLLGKICSGYYPTYTSSSNLLSVRFHSNSRHTYRGFQANYHSTPADDSTTLLCLPDYMHVVVSRYFLQSHGYSAWNLTLNDPFCTPNITSNSVTFDIPYTRCGTVREVGLNVSTNYSNIIRGSSSGTLITRNRNLLLHVNCKMLQNTWAKTMYVADDNFEVNETQYERYNVTLTFYDSSSFSRPVYDSPYHVGINQNLFLEASLHSSDPSLELFLDTCVASPTRHNFTTKSYPIIENGCAKDPTYATYYSPFRNTLRFKFNAFQFIQSNPEVYLQCELVVCRAYDYSSRCYQGCLQRSKREASSDPESVIGKGAGEGSGPHKEWELEITSKLPKGKKLRSDCNTFHLWCATVMK</sequence>
<keyword evidence="7" id="KW-1185">Reference proteome</keyword>
<evidence type="ECO:0000313" key="6">
    <source>
        <dbReference type="Ensembl" id="ENSCPVP00000017232.2"/>
    </source>
</evidence>
<dbReference type="PROSITE" id="PS51034">
    <property type="entry name" value="ZP_2"/>
    <property type="match status" value="1"/>
</dbReference>
<evidence type="ECO:0000256" key="3">
    <source>
        <dbReference type="ARBA" id="ARBA00023157"/>
    </source>
</evidence>
<dbReference type="InterPro" id="IPR048290">
    <property type="entry name" value="ZP_chr"/>
</dbReference>
<evidence type="ECO:0000313" key="7">
    <source>
        <dbReference type="Proteomes" id="UP000694382"/>
    </source>
</evidence>
<dbReference type="AlphaFoldDB" id="A0A8C3N8A6"/>
<dbReference type="InterPro" id="IPR001507">
    <property type="entry name" value="ZP_dom"/>
</dbReference>
<dbReference type="InterPro" id="IPR042235">
    <property type="entry name" value="ZP-C_dom"/>
</dbReference>
<dbReference type="SUPFAM" id="SSF49854">
    <property type="entry name" value="Spermadhesin, CUB domain"/>
    <property type="match status" value="2"/>
</dbReference>
<accession>A0A8C3N8A6</accession>
<dbReference type="FunFam" id="2.60.40.4100:FF:000005">
    <property type="entry name" value="Deleted in malignant brain tumors 1"/>
    <property type="match status" value="1"/>
</dbReference>
<proteinExistence type="predicted"/>
<dbReference type="Gene3D" id="2.60.120.290">
    <property type="entry name" value="Spermadhesin, CUB domain"/>
    <property type="match status" value="2"/>
</dbReference>
<organism evidence="6 7">
    <name type="scientific">Geospiza parvula</name>
    <name type="common">Small tree-finch</name>
    <name type="synonym">Camarhynchus parvulus</name>
    <dbReference type="NCBI Taxonomy" id="87175"/>
    <lineage>
        <taxon>Eukaryota</taxon>
        <taxon>Metazoa</taxon>
        <taxon>Chordata</taxon>
        <taxon>Craniata</taxon>
        <taxon>Vertebrata</taxon>
        <taxon>Euteleostomi</taxon>
        <taxon>Archelosauria</taxon>
        <taxon>Archosauria</taxon>
        <taxon>Dinosauria</taxon>
        <taxon>Saurischia</taxon>
        <taxon>Theropoda</taxon>
        <taxon>Coelurosauria</taxon>
        <taxon>Aves</taxon>
        <taxon>Neognathae</taxon>
        <taxon>Neoaves</taxon>
        <taxon>Telluraves</taxon>
        <taxon>Australaves</taxon>
        <taxon>Passeriformes</taxon>
        <taxon>Thraupidae</taxon>
        <taxon>Camarhynchus</taxon>
    </lineage>
</organism>
<dbReference type="PANTHER" id="PTHR14002">
    <property type="entry name" value="ENDOGLIN/TGF-BETA RECEPTOR TYPE III"/>
    <property type="match status" value="1"/>
</dbReference>
<evidence type="ECO:0000256" key="4">
    <source>
        <dbReference type="ARBA" id="ARBA00023180"/>
    </source>
</evidence>
<protein>
    <submittedName>
        <fullName evidence="6">Uncharacterized protein</fullName>
    </submittedName>
</protein>
<evidence type="ECO:0000256" key="1">
    <source>
        <dbReference type="ARBA" id="ARBA00022729"/>
    </source>
</evidence>
<dbReference type="SMART" id="SM00241">
    <property type="entry name" value="ZP"/>
    <property type="match status" value="1"/>
</dbReference>